<dbReference type="STRING" id="102285.A0A0R3TZC8"/>
<dbReference type="PANTHER" id="PTHR10334">
    <property type="entry name" value="CYSTEINE-RICH SECRETORY PROTEIN-RELATED"/>
    <property type="match status" value="1"/>
</dbReference>
<dbReference type="OrthoDB" id="43654at2759"/>
<dbReference type="AlphaFoldDB" id="A0A0R3TZC8"/>
<name>A0A0R3TZC8_RODNA</name>
<feature type="compositionally biased region" description="Basic and acidic residues" evidence="1">
    <location>
        <begin position="87"/>
        <end position="100"/>
    </location>
</feature>
<keyword evidence="2" id="KW-0472">Membrane</keyword>
<feature type="region of interest" description="Disordered" evidence="1">
    <location>
        <begin position="57"/>
        <end position="122"/>
    </location>
</feature>
<evidence type="ECO:0000313" key="5">
    <source>
        <dbReference type="EMBL" id="VDO15237.1"/>
    </source>
</evidence>
<dbReference type="InterPro" id="IPR014044">
    <property type="entry name" value="CAP_dom"/>
</dbReference>
<protein>
    <submittedName>
        <fullName evidence="7">SCP domain-containing protein</fullName>
    </submittedName>
</protein>
<dbReference type="SMART" id="SM00198">
    <property type="entry name" value="SCP"/>
    <property type="match status" value="1"/>
</dbReference>
<evidence type="ECO:0000256" key="1">
    <source>
        <dbReference type="SAM" id="MobiDB-lite"/>
    </source>
</evidence>
<feature type="transmembrane region" description="Helical" evidence="2">
    <location>
        <begin position="270"/>
        <end position="290"/>
    </location>
</feature>
<dbReference type="Gene3D" id="3.40.33.10">
    <property type="entry name" value="CAP"/>
    <property type="match status" value="2"/>
</dbReference>
<evidence type="ECO:0000259" key="4">
    <source>
        <dbReference type="SMART" id="SM00198"/>
    </source>
</evidence>
<keyword evidence="2" id="KW-0812">Transmembrane</keyword>
<feature type="compositionally biased region" description="Acidic residues" evidence="1">
    <location>
        <begin position="69"/>
        <end position="79"/>
    </location>
</feature>
<dbReference type="SUPFAM" id="SSF55797">
    <property type="entry name" value="PR-1-like"/>
    <property type="match status" value="2"/>
</dbReference>
<evidence type="ECO:0000256" key="3">
    <source>
        <dbReference type="SAM" id="SignalP"/>
    </source>
</evidence>
<sequence>MKLCFLIFGILLFSVLVTSEYCFSTTIDDSCENYGCQEYPCDEEDNSYDKYDYFGEEETEVSNERNEEGFEIEEKEDADNDHHKCKRKDENNDGEKETVRVDTGAEAENKVSGGDGGLRGSGEERTLEVQMLKLHNEFRRRASEGTVPGQPIAKGLQDLVWNETLAKLAMNNSRDCKFGALYSTEKLGHGQNIGHARTVEEIFHDWINEGKFYDYQSNTCTDYFLKCRNYKQVIKKYFKGNALYREEIMFGMWSIKAMKETTSRKIFRTMKFYCIFLGIFLYSILVNAKYHFKNGDERRSEKIRDIEEREDIGKGFEEDIEVGLRERRWNGVGDSVDLMGNGGEQTLEVKMLQLHNEFRRNASKGRVPYQPGAIGLQNLVWSEGLANMAKESSKKCQLKPTSGWKIDGIGQNIANSRTIEEWVAFKQWTNESKNYFYQTNYCEGKCRSYKQVSFILKIFIDLQMYSFHFKLVSSLTKYVGCGVTKCSNYGYVLVCNYGIR</sequence>
<accession>A0A0R3TZC8</accession>
<keyword evidence="6" id="KW-1185">Reference proteome</keyword>
<dbReference type="WBParaSite" id="HNAJ_0001322701-mRNA-1">
    <property type="protein sequence ID" value="HNAJ_0001322701-mRNA-1"/>
    <property type="gene ID" value="HNAJ_0001322701"/>
</dbReference>
<keyword evidence="2" id="KW-1133">Transmembrane helix</keyword>
<feature type="signal peptide" evidence="3">
    <location>
        <begin position="1"/>
        <end position="19"/>
    </location>
</feature>
<dbReference type="Pfam" id="PF00188">
    <property type="entry name" value="CAP"/>
    <property type="match status" value="2"/>
</dbReference>
<dbReference type="Proteomes" id="UP000278807">
    <property type="component" value="Unassembled WGS sequence"/>
</dbReference>
<dbReference type="CDD" id="cd05380">
    <property type="entry name" value="CAP_euk"/>
    <property type="match status" value="2"/>
</dbReference>
<gene>
    <name evidence="5" type="ORF">HNAJ_LOCUS13201</name>
</gene>
<dbReference type="InterPro" id="IPR001283">
    <property type="entry name" value="CRISP-related"/>
</dbReference>
<feature type="domain" description="SCP" evidence="4">
    <location>
        <begin position="346"/>
        <end position="498"/>
    </location>
</feature>
<organism evidence="7">
    <name type="scientific">Rodentolepis nana</name>
    <name type="common">Dwarf tapeworm</name>
    <name type="synonym">Hymenolepis nana</name>
    <dbReference type="NCBI Taxonomy" id="102285"/>
    <lineage>
        <taxon>Eukaryota</taxon>
        <taxon>Metazoa</taxon>
        <taxon>Spiralia</taxon>
        <taxon>Lophotrochozoa</taxon>
        <taxon>Platyhelminthes</taxon>
        <taxon>Cestoda</taxon>
        <taxon>Eucestoda</taxon>
        <taxon>Cyclophyllidea</taxon>
        <taxon>Hymenolepididae</taxon>
        <taxon>Rodentolepis</taxon>
    </lineage>
</organism>
<evidence type="ECO:0000313" key="6">
    <source>
        <dbReference type="Proteomes" id="UP000278807"/>
    </source>
</evidence>
<feature type="chain" id="PRO_5043132192" evidence="3">
    <location>
        <begin position="20"/>
        <end position="500"/>
    </location>
</feature>
<proteinExistence type="predicted"/>
<evidence type="ECO:0000256" key="2">
    <source>
        <dbReference type="SAM" id="Phobius"/>
    </source>
</evidence>
<dbReference type="InterPro" id="IPR035940">
    <property type="entry name" value="CAP_sf"/>
</dbReference>
<reference evidence="5 6" key="2">
    <citation type="submission" date="2018-11" db="EMBL/GenBank/DDBJ databases">
        <authorList>
            <consortium name="Pathogen Informatics"/>
        </authorList>
    </citation>
    <scope>NUCLEOTIDE SEQUENCE [LARGE SCALE GENOMIC DNA]</scope>
</reference>
<reference evidence="7" key="1">
    <citation type="submission" date="2017-02" db="UniProtKB">
        <authorList>
            <consortium name="WormBaseParasite"/>
        </authorList>
    </citation>
    <scope>IDENTIFICATION</scope>
</reference>
<evidence type="ECO:0000313" key="7">
    <source>
        <dbReference type="WBParaSite" id="HNAJ_0001322701-mRNA-1"/>
    </source>
</evidence>
<keyword evidence="3" id="KW-0732">Signal</keyword>
<dbReference type="EMBL" id="UZAE01015105">
    <property type="protein sequence ID" value="VDO15237.1"/>
    <property type="molecule type" value="Genomic_DNA"/>
</dbReference>